<dbReference type="Gene3D" id="1.20.1280.50">
    <property type="match status" value="1"/>
</dbReference>
<dbReference type="InterPro" id="IPR053197">
    <property type="entry name" value="F-box_SCFL_complex_component"/>
</dbReference>
<comment type="caution">
    <text evidence="4">The sequence shown here is derived from an EMBL/GenBank/DDBJ whole genome shotgun (WGS) entry which is preliminary data.</text>
</comment>
<evidence type="ECO:0000256" key="1">
    <source>
        <dbReference type="SAM" id="Coils"/>
    </source>
</evidence>
<proteinExistence type="predicted"/>
<dbReference type="InterPro" id="IPR036047">
    <property type="entry name" value="F-box-like_dom_sf"/>
</dbReference>
<dbReference type="AlphaFoldDB" id="A0AAV7DSC1"/>
<dbReference type="InterPro" id="IPR001810">
    <property type="entry name" value="F-box_dom"/>
</dbReference>
<evidence type="ECO:0000256" key="2">
    <source>
        <dbReference type="SAM" id="MobiDB-lite"/>
    </source>
</evidence>
<keyword evidence="1" id="KW-0175">Coiled coil</keyword>
<evidence type="ECO:0000259" key="3">
    <source>
        <dbReference type="PROSITE" id="PS50181"/>
    </source>
</evidence>
<evidence type="ECO:0000313" key="5">
    <source>
        <dbReference type="Proteomes" id="UP000825729"/>
    </source>
</evidence>
<feature type="region of interest" description="Disordered" evidence="2">
    <location>
        <begin position="44"/>
        <end position="65"/>
    </location>
</feature>
<feature type="domain" description="F-box" evidence="3">
    <location>
        <begin position="269"/>
        <end position="305"/>
    </location>
</feature>
<dbReference type="InterPro" id="IPR032675">
    <property type="entry name" value="LRR_dom_sf"/>
</dbReference>
<dbReference type="Proteomes" id="UP000825729">
    <property type="component" value="Unassembled WGS sequence"/>
</dbReference>
<dbReference type="EMBL" id="JAINDJ010000008">
    <property type="protein sequence ID" value="KAG9439184.1"/>
    <property type="molecule type" value="Genomic_DNA"/>
</dbReference>
<dbReference type="Gene3D" id="3.80.10.10">
    <property type="entry name" value="Ribonuclease Inhibitor"/>
    <property type="match status" value="1"/>
</dbReference>
<protein>
    <recommendedName>
        <fullName evidence="3">F-box domain-containing protein</fullName>
    </recommendedName>
</protein>
<keyword evidence="5" id="KW-1185">Reference proteome</keyword>
<name>A0AAV7DSC1_ARIFI</name>
<feature type="compositionally biased region" description="Polar residues" evidence="2">
    <location>
        <begin position="44"/>
        <end position="59"/>
    </location>
</feature>
<dbReference type="CDD" id="cd22160">
    <property type="entry name" value="F-box_AtFBL13-like"/>
    <property type="match status" value="1"/>
</dbReference>
<accession>A0AAV7DSC1</accession>
<feature type="coiled-coil region" evidence="1">
    <location>
        <begin position="198"/>
        <end position="225"/>
    </location>
</feature>
<dbReference type="PROSITE" id="PS50181">
    <property type="entry name" value="FBOX"/>
    <property type="match status" value="1"/>
</dbReference>
<gene>
    <name evidence="4" type="ORF">H6P81_019349</name>
</gene>
<dbReference type="SUPFAM" id="SSF81383">
    <property type="entry name" value="F-box domain"/>
    <property type="match status" value="1"/>
</dbReference>
<sequence length="724" mass="82365">MIQHNKQNKDELHITSLESLDGEQTEEKLKFVVPDLLDDRIKTDTSSSQLVRAPSPQNSKGHKVGQTGGEFTGMCGNSVCQYEAAMLAFVNRIGSGQHFYLPFVFPKPDGTGCFNQAFAWFDLDRTAAFPRSPSRRYFYLLLLLQESKLFSAVSVGHLLRGPPLCLGKSVIFISPVILEWCSRDLNQVMEDPQISETLSQMEEMLQRMQEDLLKYKRMIDQMKVKLHKDKRVVHQIDHNGEKLHKTPLEPLEGEQMEEKLKCMVSNTREDGINSLPETVLLHILSYLPTKDSIRTSMVGKRWRYLWKAVPSLNVDILLNSDRNCEKILDFVDEVLVRRDDSALPEFRLSYHELGRSGTSFVCRFKFWIKAIARLKPKLLHLNLYSQLSSLLLPTMETLEMLTLRVRSQTVNLQSLSMLHHLKILKLERVDFCLGELSDLPSLEEIHLRSGRFVGDSVSDISLPSLRIFSVQYYSVNDGDLKISAPRLVSFSLDGRNIFAFDKFSSLSKLVMSDSSSDSSCIDRLSKIMAGISVNIFFWRCSYVMWSTVVEGLRACMATPFVNLKLLCLPFFCCNCDDYVESVAYLLQSCPKLEKLVIAGFGVRESSKHGENKCLPTKDPPKFTLSCLREMEVAYNRKDNLQQGLILNDGVLVGLFSTRQGHYLGIDFSQDNLKDCHRDLDSRNPKALCKLFLALVFDSVTWFQLLLPMSSTFVWGSIAATVTFP</sequence>
<dbReference type="PANTHER" id="PTHR34223">
    <property type="entry name" value="OS11G0201299 PROTEIN"/>
    <property type="match status" value="1"/>
</dbReference>
<evidence type="ECO:0000313" key="4">
    <source>
        <dbReference type="EMBL" id="KAG9439184.1"/>
    </source>
</evidence>
<reference evidence="4 5" key="1">
    <citation type="submission" date="2021-07" db="EMBL/GenBank/DDBJ databases">
        <title>The Aristolochia fimbriata genome: insights into angiosperm evolution, floral development and chemical biosynthesis.</title>
        <authorList>
            <person name="Jiao Y."/>
        </authorList>
    </citation>
    <scope>NUCLEOTIDE SEQUENCE [LARGE SCALE GENOMIC DNA]</scope>
    <source>
        <strain evidence="4">IBCAS-2021</strain>
        <tissue evidence="4">Leaf</tissue>
    </source>
</reference>
<dbReference type="Pfam" id="PF00646">
    <property type="entry name" value="F-box"/>
    <property type="match status" value="1"/>
</dbReference>
<organism evidence="4 5">
    <name type="scientific">Aristolochia fimbriata</name>
    <name type="common">White veined hardy Dutchman's pipe vine</name>
    <dbReference type="NCBI Taxonomy" id="158543"/>
    <lineage>
        <taxon>Eukaryota</taxon>
        <taxon>Viridiplantae</taxon>
        <taxon>Streptophyta</taxon>
        <taxon>Embryophyta</taxon>
        <taxon>Tracheophyta</taxon>
        <taxon>Spermatophyta</taxon>
        <taxon>Magnoliopsida</taxon>
        <taxon>Magnoliidae</taxon>
        <taxon>Piperales</taxon>
        <taxon>Aristolochiaceae</taxon>
        <taxon>Aristolochia</taxon>
    </lineage>
</organism>
<dbReference type="PANTHER" id="PTHR34223:SF51">
    <property type="entry name" value="OS06G0556300 PROTEIN"/>
    <property type="match status" value="1"/>
</dbReference>
<dbReference type="InterPro" id="IPR053781">
    <property type="entry name" value="F-box_AtFBL13-like"/>
</dbReference>
<dbReference type="SUPFAM" id="SSF52047">
    <property type="entry name" value="RNI-like"/>
    <property type="match status" value="1"/>
</dbReference>
<dbReference type="SMART" id="SM00256">
    <property type="entry name" value="FBOX"/>
    <property type="match status" value="1"/>
</dbReference>